<evidence type="ECO:0000256" key="1">
    <source>
        <dbReference type="ARBA" id="ARBA00022737"/>
    </source>
</evidence>
<dbReference type="PANTHER" id="PTHR24126:SF14">
    <property type="entry name" value="ANK_REP_REGION DOMAIN-CONTAINING PROTEIN"/>
    <property type="match status" value="1"/>
</dbReference>
<evidence type="ECO:0000313" key="5">
    <source>
        <dbReference type="EMBL" id="GJE96574.1"/>
    </source>
</evidence>
<dbReference type="PROSITE" id="PS50088">
    <property type="entry name" value="ANK_REPEAT"/>
    <property type="match status" value="2"/>
</dbReference>
<name>A0A9P3GNF4_9APHY</name>
<evidence type="ECO:0000256" key="2">
    <source>
        <dbReference type="ARBA" id="ARBA00023043"/>
    </source>
</evidence>
<keyword evidence="1" id="KW-0677">Repeat</keyword>
<dbReference type="Pfam" id="PF12796">
    <property type="entry name" value="Ank_2"/>
    <property type="match status" value="1"/>
</dbReference>
<evidence type="ECO:0000313" key="6">
    <source>
        <dbReference type="Proteomes" id="UP000703269"/>
    </source>
</evidence>
<dbReference type="SUPFAM" id="SSF48403">
    <property type="entry name" value="Ankyrin repeat"/>
    <property type="match status" value="1"/>
</dbReference>
<proteinExistence type="predicted"/>
<comment type="caution">
    <text evidence="5">The sequence shown here is derived from an EMBL/GenBank/DDBJ whole genome shotgun (WGS) entry which is preliminary data.</text>
</comment>
<accession>A0A9P3GNF4</accession>
<dbReference type="OrthoDB" id="539213at2759"/>
<dbReference type="EMBL" id="BPQB01000061">
    <property type="protein sequence ID" value="GJE96574.1"/>
    <property type="molecule type" value="Genomic_DNA"/>
</dbReference>
<dbReference type="PROSITE" id="PS50297">
    <property type="entry name" value="ANK_REP_REGION"/>
    <property type="match status" value="1"/>
</dbReference>
<feature type="repeat" description="ANK" evidence="3">
    <location>
        <begin position="274"/>
        <end position="308"/>
    </location>
</feature>
<reference evidence="5 6" key="1">
    <citation type="submission" date="2021-08" db="EMBL/GenBank/DDBJ databases">
        <title>Draft Genome Sequence of Phanerochaete sordida strain YK-624.</title>
        <authorList>
            <person name="Mori T."/>
            <person name="Dohra H."/>
            <person name="Suzuki T."/>
            <person name="Kawagishi H."/>
            <person name="Hirai H."/>
        </authorList>
    </citation>
    <scope>NUCLEOTIDE SEQUENCE [LARGE SCALE GENOMIC DNA]</scope>
    <source>
        <strain evidence="5 6">YK-624</strain>
    </source>
</reference>
<dbReference type="Gene3D" id="1.25.40.20">
    <property type="entry name" value="Ankyrin repeat-containing domain"/>
    <property type="match status" value="2"/>
</dbReference>
<dbReference type="PANTHER" id="PTHR24126">
    <property type="entry name" value="ANKYRIN REPEAT, PH AND SEC7 DOMAIN CONTAINING PROTEIN SECG-RELATED"/>
    <property type="match status" value="1"/>
</dbReference>
<keyword evidence="6" id="KW-1185">Reference proteome</keyword>
<keyword evidence="2 3" id="KW-0040">ANK repeat</keyword>
<dbReference type="AlphaFoldDB" id="A0A9P3GNF4"/>
<dbReference type="Proteomes" id="UP000703269">
    <property type="component" value="Unassembled WGS sequence"/>
</dbReference>
<feature type="region of interest" description="Disordered" evidence="4">
    <location>
        <begin position="661"/>
        <end position="681"/>
    </location>
</feature>
<dbReference type="SMART" id="SM00248">
    <property type="entry name" value="ANK"/>
    <property type="match status" value="4"/>
</dbReference>
<dbReference type="InterPro" id="IPR036770">
    <property type="entry name" value="Ankyrin_rpt-contain_sf"/>
</dbReference>
<gene>
    <name evidence="5" type="ORF">PsYK624_127720</name>
</gene>
<sequence length="912" mass="97839">MSSSSKDDRAAALHKSLLQAAAEADETAFLAALDVGADVNAEDPNGHNVVSCAIAGERWQDVDATAESFMLSQRLAILKALLRHDRISLSVLNAPIEAMRGITPLGLAAWLNAPEVVRMLLCECPGLIAVDGMDASGATPLMYAARDGRTEVVYDLLSLGARPDYRDLNHRSSIQFAQKHPQILWLCESALRRRRISDSAKTILAPSPTAIPIECHPRLALKPSNDDLLDMVSIINSAIQSNDFQQLSACLFPLTSPERGANPPPILVNLPDAAGRSPIHHCMATPDLSLEVLDALYLAGADVSLHSRSGEGSPLHCLARFAQPGPLEPVQAFVRHLVLDLRAPLASQDAAGETCIHVAAEHGHSADVLAALLACDTTESVRETRNSRGLTALEVAKPHLKVAFGINAEIHRSASAASARTIKPSTASSDSANSLLRTEVLRRRAQKSAADAGDMRDSLSELNHQLLPHCVLENLLTTSRQLSSHTEDVDIREVEELLQKTEGMGEDLLVHLQARLTEVSEELQVARRKFSATHLYVKDVEQTMNATNTARAASVEDSWFTLDDLRRRTTDSASSGWTAVSRAAPSGASSKLASDSSSVLYTHGFSDSGVALPGADTPLTAATFPGAAPAPTLRSTKSMVDLRASAGAEDRGLRRMFASWTKDGARPRSKTDSAAASAPGNRASCVWLGEPARDPLAAGVSRVKAWLRRKLGQEDAPAPARAQGVDESTARGRGAGPAGESVVRPDIAAALHVVRVAHRDLDSIQEDIETAERYVDHTVRSISQARQLLAKSLDNRRMQCFHAKRVLGLQHASAATPFAASIDALAFPPVTIPASPRDSTLVFPKPPSVYSMSTVSLSAVIEEDEDGRALRRLLTRKIEARTENALAYAHRAATGLRVVKDVARTLRKNMPS</sequence>
<dbReference type="InterPro" id="IPR002110">
    <property type="entry name" value="Ankyrin_rpt"/>
</dbReference>
<feature type="region of interest" description="Disordered" evidence="4">
    <location>
        <begin position="571"/>
        <end position="591"/>
    </location>
</feature>
<feature type="region of interest" description="Disordered" evidence="4">
    <location>
        <begin position="713"/>
        <end position="741"/>
    </location>
</feature>
<feature type="repeat" description="ANK" evidence="3">
    <location>
        <begin position="136"/>
        <end position="168"/>
    </location>
</feature>
<organism evidence="5 6">
    <name type="scientific">Phanerochaete sordida</name>
    <dbReference type="NCBI Taxonomy" id="48140"/>
    <lineage>
        <taxon>Eukaryota</taxon>
        <taxon>Fungi</taxon>
        <taxon>Dikarya</taxon>
        <taxon>Basidiomycota</taxon>
        <taxon>Agaricomycotina</taxon>
        <taxon>Agaricomycetes</taxon>
        <taxon>Polyporales</taxon>
        <taxon>Phanerochaetaceae</taxon>
        <taxon>Phanerochaete</taxon>
    </lineage>
</organism>
<evidence type="ECO:0000256" key="4">
    <source>
        <dbReference type="SAM" id="MobiDB-lite"/>
    </source>
</evidence>
<protein>
    <submittedName>
        <fullName evidence="5">Ankyrin repeat domain-containing protein</fullName>
    </submittedName>
</protein>
<evidence type="ECO:0000256" key="3">
    <source>
        <dbReference type="PROSITE-ProRule" id="PRU00023"/>
    </source>
</evidence>